<protein>
    <recommendedName>
        <fullName evidence="4">Secretion system C-terminal sorting domain-containing protein</fullName>
    </recommendedName>
</protein>
<dbReference type="InterPro" id="IPR026444">
    <property type="entry name" value="Secre_tail"/>
</dbReference>
<evidence type="ECO:0008006" key="4">
    <source>
        <dbReference type="Google" id="ProtNLM"/>
    </source>
</evidence>
<dbReference type="AlphaFoldDB" id="A0A2T2YJA2"/>
<evidence type="ECO:0000313" key="3">
    <source>
        <dbReference type="Proteomes" id="UP000240357"/>
    </source>
</evidence>
<evidence type="ECO:0000256" key="1">
    <source>
        <dbReference type="SAM" id="Phobius"/>
    </source>
</evidence>
<proteinExistence type="predicted"/>
<feature type="transmembrane region" description="Helical" evidence="1">
    <location>
        <begin position="29"/>
        <end position="52"/>
    </location>
</feature>
<dbReference type="InterPro" id="IPR013783">
    <property type="entry name" value="Ig-like_fold"/>
</dbReference>
<dbReference type="Proteomes" id="UP000240357">
    <property type="component" value="Unassembled WGS sequence"/>
</dbReference>
<dbReference type="OrthoDB" id="663485at2"/>
<dbReference type="Gene3D" id="2.60.40.10">
    <property type="entry name" value="Immunoglobulins"/>
    <property type="match status" value="1"/>
</dbReference>
<evidence type="ECO:0000313" key="2">
    <source>
        <dbReference type="EMBL" id="PSR55594.1"/>
    </source>
</evidence>
<dbReference type="EMBL" id="PYFT01000001">
    <property type="protein sequence ID" value="PSR55594.1"/>
    <property type="molecule type" value="Genomic_DNA"/>
</dbReference>
<keyword evidence="1" id="KW-0812">Transmembrane</keyword>
<keyword evidence="3" id="KW-1185">Reference proteome</keyword>
<comment type="caution">
    <text evidence="2">The sequence shown here is derived from an EMBL/GenBank/DDBJ whole genome shotgun (WGS) entry which is preliminary data.</text>
</comment>
<organism evidence="2 3">
    <name type="scientific">Adhaeribacter arboris</name>
    <dbReference type="NCBI Taxonomy" id="2072846"/>
    <lineage>
        <taxon>Bacteria</taxon>
        <taxon>Pseudomonadati</taxon>
        <taxon>Bacteroidota</taxon>
        <taxon>Cytophagia</taxon>
        <taxon>Cytophagales</taxon>
        <taxon>Hymenobacteraceae</taxon>
        <taxon>Adhaeribacter</taxon>
    </lineage>
</organism>
<gene>
    <name evidence="2" type="ORF">AHMF7605_19820</name>
</gene>
<reference evidence="2 3" key="1">
    <citation type="submission" date="2018-03" db="EMBL/GenBank/DDBJ databases">
        <title>Adhaeribacter sp. HMF7605 Genome sequencing and assembly.</title>
        <authorList>
            <person name="Kang H."/>
            <person name="Kang J."/>
            <person name="Cha I."/>
            <person name="Kim H."/>
            <person name="Joh K."/>
        </authorList>
    </citation>
    <scope>NUCLEOTIDE SEQUENCE [LARGE SCALE GENOMIC DNA]</scope>
    <source>
        <strain evidence="2 3">HMF7605</strain>
    </source>
</reference>
<dbReference type="RefSeq" id="WP_106931774.1">
    <property type="nucleotide sequence ID" value="NZ_PYFT01000001.1"/>
</dbReference>
<accession>A0A2T2YJA2</accession>
<name>A0A2T2YJA2_9BACT</name>
<sequence length="516" mass="56287">MLVNARLLLLSKFYSICLYIPPLKKTVNILFWGISYFGLIFPLIICFLPVAYAQTTSPQSVTEIVTDFDGFWQSSNTSLDATIAANNVNPTKPNNSHNLIAFTYRNARYSTAVNDGLLTTKGVTFIPGHYQALTGITLSGTITTNTKVGVGALYDGVAVGPSNPPPVRDLPLYLSDGINGLNLGTGIANVPVGPNLNFNMDNILPGAVGDGIPDILVTQIADPAGSADKYRFLNNSNVQVGNQITIPFAAIPITGKWVADFYEASTNPLTLTSGFTNTQRDIRVWAADFSDFGITSASVATVKTFQITLSGNSDVAFVAYNVNAFKYPLPVELTFFKSNNINGQVLLTWETSSEHNSSYFEVETSTDGVKFTPIAQLPASGTTSTLQEYQYLHKTPFIGTNYYRLRQVDLNGTQKYSAIIAEKVTQISSAGWQIISTPNPFRNKLELQIAPPESGNGIAQIQLFSLDGHPLYEKSMNGLFQPTTIYLNDLPTLPSGMYLLKCYLNNHCTVLKIVRE</sequence>
<keyword evidence="1" id="KW-1133">Transmembrane helix</keyword>
<dbReference type="NCBIfam" id="TIGR04183">
    <property type="entry name" value="Por_Secre_tail"/>
    <property type="match status" value="1"/>
</dbReference>
<keyword evidence="1" id="KW-0472">Membrane</keyword>